<dbReference type="AlphaFoldDB" id="A0A1F5VXF3"/>
<protein>
    <recommendedName>
        <fullName evidence="11">Radical SAM core domain-containing protein</fullName>
    </recommendedName>
</protein>
<dbReference type="SFLD" id="SFLDS00029">
    <property type="entry name" value="Radical_SAM"/>
    <property type="match status" value="1"/>
</dbReference>
<evidence type="ECO:0000256" key="7">
    <source>
        <dbReference type="ARBA" id="ARBA00023004"/>
    </source>
</evidence>
<keyword evidence="6" id="KW-0479">Metal-binding</keyword>
<keyword evidence="8" id="KW-0411">Iron-sulfur</keyword>
<evidence type="ECO:0000256" key="1">
    <source>
        <dbReference type="ARBA" id="ARBA00001966"/>
    </source>
</evidence>
<dbReference type="InterPro" id="IPR013785">
    <property type="entry name" value="Aldolase_TIM"/>
</dbReference>
<dbReference type="Pfam" id="PF04055">
    <property type="entry name" value="Radical_SAM"/>
    <property type="match status" value="1"/>
</dbReference>
<dbReference type="InterPro" id="IPR058240">
    <property type="entry name" value="rSAM_sf"/>
</dbReference>
<reference evidence="12 13" key="1">
    <citation type="journal article" date="2016" name="Nat. Commun.">
        <title>Thousands of microbial genomes shed light on interconnected biogeochemical processes in an aquifer system.</title>
        <authorList>
            <person name="Anantharaman K."/>
            <person name="Brown C.T."/>
            <person name="Hug L.A."/>
            <person name="Sharon I."/>
            <person name="Castelle C.J."/>
            <person name="Probst A.J."/>
            <person name="Thomas B.C."/>
            <person name="Singh A."/>
            <person name="Wilkins M.J."/>
            <person name="Karaoz U."/>
            <person name="Brodie E.L."/>
            <person name="Williams K.H."/>
            <person name="Hubbard S.S."/>
            <person name="Banfield J.F."/>
        </authorList>
    </citation>
    <scope>NUCLEOTIDE SEQUENCE [LARGE SCALE GENOMIC DNA]</scope>
</reference>
<comment type="cofactor">
    <cofactor evidence="1">
        <name>[4Fe-4S] cluster</name>
        <dbReference type="ChEBI" id="CHEBI:49883"/>
    </cofactor>
</comment>
<dbReference type="PANTHER" id="PTHR43787:SF13">
    <property type="entry name" value="FEMO COFACTOR BIOSYNTHESIS PROTEIN NIFB"/>
    <property type="match status" value="1"/>
</dbReference>
<evidence type="ECO:0000256" key="4">
    <source>
        <dbReference type="ARBA" id="ARBA00022485"/>
    </source>
</evidence>
<keyword evidence="10" id="KW-0456">Lyase</keyword>
<dbReference type="EMBL" id="MFGW01000039">
    <property type="protein sequence ID" value="OGF67957.1"/>
    <property type="molecule type" value="Genomic_DNA"/>
</dbReference>
<dbReference type="SUPFAM" id="SSF102114">
    <property type="entry name" value="Radical SAM enzymes"/>
    <property type="match status" value="1"/>
</dbReference>
<dbReference type="GO" id="GO:0051539">
    <property type="term" value="F:4 iron, 4 sulfur cluster binding"/>
    <property type="evidence" value="ECO:0007669"/>
    <property type="project" value="UniProtKB-KW"/>
</dbReference>
<proteinExistence type="inferred from homology"/>
<sequence length="222" mass="24618">DRWYGGIATADCVGCMLQCAFCWSGEPKDKPAEHGNFYTPGAVFNRLDKIARSKRFHQLRVSGNEPALSAEHLIGILGLVEKTGYTFILETSGIPFGADKAYVEALTGFRNLEVRVSLKGCSESEFAYLTGARPEAYQLQINAIQYCVENSIRVYPAVMLSFSTEESYNKLRGRLNKIKQGLGNSIDEEYVMLYPAAVKRLKKAGIKPAVCFDPKGIPVEFI</sequence>
<feature type="domain" description="Radical SAM core" evidence="11">
    <location>
        <begin position="13"/>
        <end position="166"/>
    </location>
</feature>
<evidence type="ECO:0000256" key="3">
    <source>
        <dbReference type="ARBA" id="ARBA00006804"/>
    </source>
</evidence>
<feature type="non-terminal residue" evidence="12">
    <location>
        <position position="1"/>
    </location>
</feature>
<evidence type="ECO:0000313" key="12">
    <source>
        <dbReference type="EMBL" id="OGF67957.1"/>
    </source>
</evidence>
<accession>A0A1F5VXF3</accession>
<evidence type="ECO:0000256" key="2">
    <source>
        <dbReference type="ARBA" id="ARBA00005155"/>
    </source>
</evidence>
<evidence type="ECO:0000256" key="5">
    <source>
        <dbReference type="ARBA" id="ARBA00022691"/>
    </source>
</evidence>
<comment type="caution">
    <text evidence="12">The sequence shown here is derived from an EMBL/GenBank/DDBJ whole genome shotgun (WGS) entry which is preliminary data.</text>
</comment>
<keyword evidence="4" id="KW-0004">4Fe-4S</keyword>
<organism evidence="12 13">
    <name type="scientific">Candidatus Fischerbacteria bacterium RBG_13_37_8</name>
    <dbReference type="NCBI Taxonomy" id="1817863"/>
    <lineage>
        <taxon>Bacteria</taxon>
        <taxon>Candidatus Fischeribacteriota</taxon>
    </lineage>
</organism>
<evidence type="ECO:0000256" key="8">
    <source>
        <dbReference type="ARBA" id="ARBA00023014"/>
    </source>
</evidence>
<keyword evidence="9" id="KW-0535">Nitrogen fixation</keyword>
<dbReference type="InterPro" id="IPR007197">
    <property type="entry name" value="rSAM"/>
</dbReference>
<keyword evidence="5" id="KW-0949">S-adenosyl-L-methionine</keyword>
<evidence type="ECO:0000256" key="10">
    <source>
        <dbReference type="ARBA" id="ARBA00023239"/>
    </source>
</evidence>
<dbReference type="Gene3D" id="3.20.20.70">
    <property type="entry name" value="Aldolase class I"/>
    <property type="match status" value="1"/>
</dbReference>
<comment type="pathway">
    <text evidence="2">Cofactor biosynthesis; Fe-Mo cofactor biosynthesis.</text>
</comment>
<comment type="similarity">
    <text evidence="3">Belongs to the radical SAM superfamily. NifB family.</text>
</comment>
<dbReference type="PANTHER" id="PTHR43787">
    <property type="entry name" value="FEMO COFACTOR BIOSYNTHESIS PROTEIN NIFB-RELATED"/>
    <property type="match status" value="1"/>
</dbReference>
<dbReference type="GO" id="GO:0046872">
    <property type="term" value="F:metal ion binding"/>
    <property type="evidence" value="ECO:0007669"/>
    <property type="project" value="UniProtKB-KW"/>
</dbReference>
<evidence type="ECO:0000259" key="11">
    <source>
        <dbReference type="Pfam" id="PF04055"/>
    </source>
</evidence>
<name>A0A1F5VXF3_9BACT</name>
<evidence type="ECO:0000313" key="13">
    <source>
        <dbReference type="Proteomes" id="UP000178943"/>
    </source>
</evidence>
<evidence type="ECO:0000256" key="9">
    <source>
        <dbReference type="ARBA" id="ARBA00023231"/>
    </source>
</evidence>
<evidence type="ECO:0000256" key="6">
    <source>
        <dbReference type="ARBA" id="ARBA00022723"/>
    </source>
</evidence>
<keyword evidence="7" id="KW-0408">Iron</keyword>
<gene>
    <name evidence="12" type="ORF">A2Y62_21630</name>
</gene>
<dbReference type="GO" id="GO:0016829">
    <property type="term" value="F:lyase activity"/>
    <property type="evidence" value="ECO:0007669"/>
    <property type="project" value="UniProtKB-KW"/>
</dbReference>
<dbReference type="Proteomes" id="UP000178943">
    <property type="component" value="Unassembled WGS sequence"/>
</dbReference>